<feature type="transmembrane region" description="Helical" evidence="2">
    <location>
        <begin position="12"/>
        <end position="30"/>
    </location>
</feature>
<proteinExistence type="predicted"/>
<dbReference type="OrthoDB" id="2381602at2"/>
<evidence type="ECO:0000313" key="3">
    <source>
        <dbReference type="EMBL" id="TCL48766.1"/>
    </source>
</evidence>
<gene>
    <name evidence="3" type="ORF">EDD69_10821</name>
</gene>
<evidence type="ECO:0000313" key="4">
    <source>
        <dbReference type="Proteomes" id="UP000295658"/>
    </source>
</evidence>
<name>A0A4R1QDA9_9BACL</name>
<reference evidence="3 4" key="1">
    <citation type="submission" date="2019-03" db="EMBL/GenBank/DDBJ databases">
        <title>Genomic Encyclopedia of Type Strains, Phase IV (KMG-IV): sequencing the most valuable type-strain genomes for metagenomic binning, comparative biology and taxonomic classification.</title>
        <authorList>
            <person name="Goeker M."/>
        </authorList>
    </citation>
    <scope>NUCLEOTIDE SEQUENCE [LARGE SCALE GENOMIC DNA]</scope>
    <source>
        <strain evidence="3 4">DSM 24979</strain>
    </source>
</reference>
<dbReference type="InterPro" id="IPR014195">
    <property type="entry name" value="Spore_III_AG"/>
</dbReference>
<keyword evidence="2" id="KW-1133">Transmembrane helix</keyword>
<keyword evidence="4" id="KW-1185">Reference proteome</keyword>
<sequence>MLKSWLEKNGLIALVLLVGVAFMIFGNIFHSPSSENSETTDETAQPVFRQTDEETKMKKIADYEERYEAQLKEALEAIVGVGEVKVVVNVDATETKILEKNQTIEKQKTTEEDKEGGKRNIEDSSTDEKVVIVRKGDEETPIVLQTKKPEIRGVLVVAKGAEKIQIKKWIVEAVTRTLDVPSHRVAVLPKK</sequence>
<dbReference type="AlphaFoldDB" id="A0A4R1QDA9"/>
<feature type="region of interest" description="Disordered" evidence="1">
    <location>
        <begin position="107"/>
        <end position="126"/>
    </location>
</feature>
<organism evidence="3 4">
    <name type="scientific">Thermolongibacillus altinsuensis</name>
    <dbReference type="NCBI Taxonomy" id="575256"/>
    <lineage>
        <taxon>Bacteria</taxon>
        <taxon>Bacillati</taxon>
        <taxon>Bacillota</taxon>
        <taxon>Bacilli</taxon>
        <taxon>Bacillales</taxon>
        <taxon>Anoxybacillaceae</taxon>
        <taxon>Thermolongibacillus</taxon>
    </lineage>
</organism>
<dbReference type="RefSeq" id="WP_132948568.1">
    <property type="nucleotide sequence ID" value="NZ_SLUL01000008.1"/>
</dbReference>
<comment type="caution">
    <text evidence="3">The sequence shown here is derived from an EMBL/GenBank/DDBJ whole genome shotgun (WGS) entry which is preliminary data.</text>
</comment>
<keyword evidence="2" id="KW-0472">Membrane</keyword>
<protein>
    <submittedName>
        <fullName evidence="3">Stage III sporulation protein AG</fullName>
    </submittedName>
</protein>
<accession>A0A4R1QDA9</accession>
<evidence type="ECO:0000256" key="2">
    <source>
        <dbReference type="SAM" id="Phobius"/>
    </source>
</evidence>
<dbReference type="EMBL" id="SLUL01000008">
    <property type="protein sequence ID" value="TCL48766.1"/>
    <property type="molecule type" value="Genomic_DNA"/>
</dbReference>
<evidence type="ECO:0000256" key="1">
    <source>
        <dbReference type="SAM" id="MobiDB-lite"/>
    </source>
</evidence>
<keyword evidence="2" id="KW-0812">Transmembrane</keyword>
<dbReference type="Proteomes" id="UP000295658">
    <property type="component" value="Unassembled WGS sequence"/>
</dbReference>
<dbReference type="NCBIfam" id="TIGR02830">
    <property type="entry name" value="spore_III_AG"/>
    <property type="match status" value="1"/>
</dbReference>